<dbReference type="InterPro" id="IPR003838">
    <property type="entry name" value="ABC3_permease_C"/>
</dbReference>
<keyword evidence="8" id="KW-1278">Translocase</keyword>
<comment type="caution">
    <text evidence="16">The sequence shown here is derived from an EMBL/GenBank/DDBJ whole genome shotgun (WGS) entry which is preliminary data.</text>
</comment>
<feature type="transmembrane region" description="Helical" evidence="14">
    <location>
        <begin position="541"/>
        <end position="565"/>
    </location>
</feature>
<dbReference type="Pfam" id="PF12704">
    <property type="entry name" value="MacB_PCD"/>
    <property type="match status" value="1"/>
</dbReference>
<dbReference type="FunFam" id="3.40.50.300:FF:000032">
    <property type="entry name" value="Export ABC transporter ATP-binding protein"/>
    <property type="match status" value="1"/>
</dbReference>
<keyword evidence="6" id="KW-0547">Nucleotide-binding</keyword>
<feature type="transmembrane region" description="Helical" evidence="14">
    <location>
        <begin position="624"/>
        <end position="646"/>
    </location>
</feature>
<feature type="transmembrane region" description="Helical" evidence="14">
    <location>
        <begin position="586"/>
        <end position="612"/>
    </location>
</feature>
<feature type="transmembrane region" description="Helical" evidence="14">
    <location>
        <begin position="293"/>
        <end position="313"/>
    </location>
</feature>
<dbReference type="InterPro" id="IPR017871">
    <property type="entry name" value="ABC_transporter-like_CS"/>
</dbReference>
<organism evidence="16 17">
    <name type="scientific">Pseudomonas amygdali pv. hibisci</name>
    <dbReference type="NCBI Taxonomy" id="251723"/>
    <lineage>
        <taxon>Bacteria</taxon>
        <taxon>Pseudomonadati</taxon>
        <taxon>Pseudomonadota</taxon>
        <taxon>Gammaproteobacteria</taxon>
        <taxon>Pseudomonadales</taxon>
        <taxon>Pseudomonadaceae</taxon>
        <taxon>Pseudomonas</taxon>
        <taxon>Pseudomonas amygdali</taxon>
    </lineage>
</organism>
<dbReference type="SMART" id="SM00382">
    <property type="entry name" value="AAA"/>
    <property type="match status" value="1"/>
</dbReference>
<dbReference type="GO" id="GO:0022857">
    <property type="term" value="F:transmembrane transporter activity"/>
    <property type="evidence" value="ECO:0007669"/>
    <property type="project" value="TreeGrafter"/>
</dbReference>
<dbReference type="AlphaFoldDB" id="A0AB34U029"/>
<evidence type="ECO:0000256" key="4">
    <source>
        <dbReference type="ARBA" id="ARBA00022519"/>
    </source>
</evidence>
<dbReference type="InterPro" id="IPR017911">
    <property type="entry name" value="MacB-like_ATP-bd"/>
</dbReference>
<feature type="domain" description="ABC transporter" evidence="15">
    <location>
        <begin position="16"/>
        <end position="261"/>
    </location>
</feature>
<keyword evidence="2" id="KW-0813">Transport</keyword>
<keyword evidence="7 16" id="KW-0067">ATP-binding</keyword>
<keyword evidence="10 14" id="KW-0472">Membrane</keyword>
<keyword evidence="3" id="KW-1003">Cell membrane</keyword>
<evidence type="ECO:0000256" key="8">
    <source>
        <dbReference type="ARBA" id="ARBA00022967"/>
    </source>
</evidence>
<keyword evidence="4" id="KW-0997">Cell inner membrane</keyword>
<evidence type="ECO:0000256" key="12">
    <source>
        <dbReference type="ARBA" id="ARBA00038838"/>
    </source>
</evidence>
<accession>A0AB34U029</accession>
<dbReference type="GO" id="GO:0005886">
    <property type="term" value="C:plasma membrane"/>
    <property type="evidence" value="ECO:0007669"/>
    <property type="project" value="UniProtKB-SubCell"/>
</dbReference>
<dbReference type="PANTHER" id="PTHR30572:SF14">
    <property type="entry name" value="MACROLIDE EXPORT ATP-BINDING_PERMEASE PROTEIN MACB"/>
    <property type="match status" value="1"/>
</dbReference>
<dbReference type="InterPro" id="IPR025857">
    <property type="entry name" value="MacB_PCD"/>
</dbReference>
<evidence type="ECO:0000256" key="7">
    <source>
        <dbReference type="ARBA" id="ARBA00022840"/>
    </source>
</evidence>
<comment type="subunit">
    <text evidence="12">Part of the tripartite efflux system PvdRT-OpmQ, which is composed of an inner membrane component with both ATPase and permease domains, PvdT, a periplasmic membrane fusion protein, PvdR, and an outer membrane component, OpmQ.</text>
</comment>
<dbReference type="RefSeq" id="WP_054098167.1">
    <property type="nucleotide sequence ID" value="NZ_LJQN01000155.1"/>
</dbReference>
<evidence type="ECO:0000256" key="13">
    <source>
        <dbReference type="ARBA" id="ARBA00041199"/>
    </source>
</evidence>
<dbReference type="Gene3D" id="3.40.50.300">
    <property type="entry name" value="P-loop containing nucleotide triphosphate hydrolases"/>
    <property type="match status" value="1"/>
</dbReference>
<dbReference type="PANTHER" id="PTHR30572">
    <property type="entry name" value="MEMBRANE COMPONENT OF TRANSPORTER-RELATED"/>
    <property type="match status" value="1"/>
</dbReference>
<evidence type="ECO:0000256" key="9">
    <source>
        <dbReference type="ARBA" id="ARBA00022989"/>
    </source>
</evidence>
<dbReference type="Proteomes" id="UP000050545">
    <property type="component" value="Unassembled WGS sequence"/>
</dbReference>
<dbReference type="InterPro" id="IPR003439">
    <property type="entry name" value="ABC_transporter-like_ATP-bd"/>
</dbReference>
<evidence type="ECO:0000259" key="15">
    <source>
        <dbReference type="PROSITE" id="PS50893"/>
    </source>
</evidence>
<comment type="similarity">
    <text evidence="11">Belongs to the ABC transporter superfamily. Macrolide exporter (TC 3.A.1.122) family.</text>
</comment>
<dbReference type="Pfam" id="PF02687">
    <property type="entry name" value="FtsX"/>
    <property type="match status" value="1"/>
</dbReference>
<proteinExistence type="inferred from homology"/>
<gene>
    <name evidence="16" type="ORF">ALO67_00059</name>
</gene>
<dbReference type="SUPFAM" id="SSF52540">
    <property type="entry name" value="P-loop containing nucleoside triphosphate hydrolases"/>
    <property type="match status" value="1"/>
</dbReference>
<evidence type="ECO:0000256" key="1">
    <source>
        <dbReference type="ARBA" id="ARBA00004429"/>
    </source>
</evidence>
<dbReference type="CDD" id="cd03255">
    <property type="entry name" value="ABC_MJ0796_LolCDE_FtsE"/>
    <property type="match status" value="1"/>
</dbReference>
<dbReference type="GO" id="GO:0005524">
    <property type="term" value="F:ATP binding"/>
    <property type="evidence" value="ECO:0007669"/>
    <property type="project" value="UniProtKB-KW"/>
</dbReference>
<evidence type="ECO:0000313" key="16">
    <source>
        <dbReference type="EMBL" id="KPX50641.1"/>
    </source>
</evidence>
<dbReference type="InterPro" id="IPR027417">
    <property type="entry name" value="P-loop_NTPase"/>
</dbReference>
<comment type="subcellular location">
    <subcellularLocation>
        <location evidence="1">Cell inner membrane</location>
        <topology evidence="1">Multi-pass membrane protein</topology>
    </subcellularLocation>
</comment>
<dbReference type="InterPro" id="IPR050250">
    <property type="entry name" value="Macrolide_Exporter_MacB"/>
</dbReference>
<evidence type="ECO:0000256" key="6">
    <source>
        <dbReference type="ARBA" id="ARBA00022741"/>
    </source>
</evidence>
<dbReference type="InterPro" id="IPR003593">
    <property type="entry name" value="AAA+_ATPase"/>
</dbReference>
<dbReference type="EMBL" id="LJQN01000155">
    <property type="protein sequence ID" value="KPX50641.1"/>
    <property type="molecule type" value="Genomic_DNA"/>
</dbReference>
<evidence type="ECO:0000256" key="14">
    <source>
        <dbReference type="SAM" id="Phobius"/>
    </source>
</evidence>
<dbReference type="PROSITE" id="PS00211">
    <property type="entry name" value="ABC_TRANSPORTER_1"/>
    <property type="match status" value="1"/>
</dbReference>
<evidence type="ECO:0000256" key="11">
    <source>
        <dbReference type="ARBA" id="ARBA00038388"/>
    </source>
</evidence>
<evidence type="ECO:0000256" key="10">
    <source>
        <dbReference type="ARBA" id="ARBA00023136"/>
    </source>
</evidence>
<dbReference type="PROSITE" id="PS50893">
    <property type="entry name" value="ABC_TRANSPORTER_2"/>
    <property type="match status" value="1"/>
</dbReference>
<keyword evidence="5 14" id="KW-0812">Transmembrane</keyword>
<protein>
    <recommendedName>
        <fullName evidence="13">Pyoverdine export ATP-binding/permease protein PvdT</fullName>
    </recommendedName>
</protein>
<evidence type="ECO:0000313" key="17">
    <source>
        <dbReference type="Proteomes" id="UP000050545"/>
    </source>
</evidence>
<sequence>MKAHCTATFNGDTALIELRNIHKTYKAPPNAQGDFSASSDVLRGINLKLHAGEFVAIVGASGSGKSTLMNIIGLLDNPSSGTYLFNGKDMADLGADAMASLRSSAFGFVFQGYHLLSTETARENVEVPGLYTGQPPDERRARAEELLGRLGMGDRLEHKPHQLSGGQQQRVAIARALMNGGQIILADEPTGALDSTSGAEVIAMLHELSAAGHSIILVTHDRHIAAQAHRIIEISDGEIVGDNATLACPEKSSAEQPSPKRRTAYQTRRTRVPLIELARTAWRSMHLNRIRTGLTLLGIIIGVASVIIMLAIGSGSQRQVMAQFDTLGVKTMFVFPKNDSTRSQSAPLTLEDAKTIRTLPNVQAVAPYSQHSVVARRGSVDQETYGGGATIDCPAVLNWSASEGSMFSAQDYAGTEKIAIIGQTVKNALFADGSSPIGQTILIDKVPFLVVGVFSAKGPSGGVDQDNRVTVPYRAAAARLFGHPYPSYIAVQVIDINKTSETIEAIKAVLTRERRTDDIQVWNPIETVQAQETSSQSMTRMLGLVAAVSLIVGGIGVMNVMLMNIRERIREIGMRMATGARQRDIQFQFLIEAIMVTTIGGITGVVIGVLAVNTLDMIAIPVDISMIACAGALACSVLTGLIFGFMPARKAALLNPAQALVMN</sequence>
<evidence type="ECO:0000256" key="3">
    <source>
        <dbReference type="ARBA" id="ARBA00022475"/>
    </source>
</evidence>
<dbReference type="GO" id="GO:1902495">
    <property type="term" value="C:transmembrane transporter complex"/>
    <property type="evidence" value="ECO:0007669"/>
    <property type="project" value="UniProtKB-ARBA"/>
</dbReference>
<keyword evidence="9 14" id="KW-1133">Transmembrane helix</keyword>
<dbReference type="Pfam" id="PF00005">
    <property type="entry name" value="ABC_tran"/>
    <property type="match status" value="1"/>
</dbReference>
<evidence type="ECO:0000256" key="5">
    <source>
        <dbReference type="ARBA" id="ARBA00022692"/>
    </source>
</evidence>
<dbReference type="GO" id="GO:0016887">
    <property type="term" value="F:ATP hydrolysis activity"/>
    <property type="evidence" value="ECO:0007669"/>
    <property type="project" value="InterPro"/>
</dbReference>
<reference evidence="16 17" key="1">
    <citation type="submission" date="2015-09" db="EMBL/GenBank/DDBJ databases">
        <title>Genome announcement of multiple Pseudomonas syringae strains.</title>
        <authorList>
            <person name="Thakur S."/>
            <person name="Wang P.W."/>
            <person name="Gong Y."/>
            <person name="Weir B.S."/>
            <person name="Guttman D.S."/>
        </authorList>
    </citation>
    <scope>NUCLEOTIDE SEQUENCE [LARGE SCALE GENOMIC DNA]</scope>
    <source>
        <strain evidence="16 17">ICMP9623</strain>
    </source>
</reference>
<evidence type="ECO:0000256" key="2">
    <source>
        <dbReference type="ARBA" id="ARBA00022448"/>
    </source>
</evidence>
<name>A0AB34U029_PSEA0</name>